<dbReference type="EMBL" id="CABDUW010000256">
    <property type="protein sequence ID" value="VTJ64185.1"/>
    <property type="molecule type" value="Genomic_DNA"/>
</dbReference>
<dbReference type="Proteomes" id="UP000335636">
    <property type="component" value="Unassembled WGS sequence"/>
</dbReference>
<feature type="non-terminal residue" evidence="1">
    <location>
        <position position="118"/>
    </location>
</feature>
<organism evidence="1 2">
    <name type="scientific">Marmota monax</name>
    <name type="common">Woodchuck</name>
    <dbReference type="NCBI Taxonomy" id="9995"/>
    <lineage>
        <taxon>Eukaryota</taxon>
        <taxon>Metazoa</taxon>
        <taxon>Chordata</taxon>
        <taxon>Craniata</taxon>
        <taxon>Vertebrata</taxon>
        <taxon>Euteleostomi</taxon>
        <taxon>Mammalia</taxon>
        <taxon>Eutheria</taxon>
        <taxon>Euarchontoglires</taxon>
        <taxon>Glires</taxon>
        <taxon>Rodentia</taxon>
        <taxon>Sciuromorpha</taxon>
        <taxon>Sciuridae</taxon>
        <taxon>Xerinae</taxon>
        <taxon>Marmotini</taxon>
        <taxon>Marmota</taxon>
    </lineage>
</organism>
<sequence>MPSPLDRLFPCGTVAAHTLAMLQAVRTWGLKAAHVPDRASSALLLLCRHRPGSQLANPYDKEDCRGDVVSPEPTCLHTTQKHTSCFHHQEAAPGQLLSQNTQGRRQITHLVLSADVPP</sequence>
<reference evidence="1" key="1">
    <citation type="submission" date="2019-04" db="EMBL/GenBank/DDBJ databases">
        <authorList>
            <person name="Alioto T."/>
            <person name="Alioto T."/>
        </authorList>
    </citation>
    <scope>NUCLEOTIDE SEQUENCE [LARGE SCALE GENOMIC DNA]</scope>
</reference>
<evidence type="ECO:0000313" key="2">
    <source>
        <dbReference type="Proteomes" id="UP000335636"/>
    </source>
</evidence>
<accession>A0A5E4B443</accession>
<proteinExistence type="predicted"/>
<evidence type="ECO:0000313" key="1">
    <source>
        <dbReference type="EMBL" id="VTJ64185.1"/>
    </source>
</evidence>
<comment type="caution">
    <text evidence="1">The sequence shown here is derived from an EMBL/GenBank/DDBJ whole genome shotgun (WGS) entry which is preliminary data.</text>
</comment>
<dbReference type="AlphaFoldDB" id="A0A5E4B443"/>
<protein>
    <submittedName>
        <fullName evidence="1">Uncharacterized protein</fullName>
    </submittedName>
</protein>
<gene>
    <name evidence="1" type="ORF">MONAX_5E002885</name>
</gene>
<name>A0A5E4B443_MARMO</name>
<keyword evidence="2" id="KW-1185">Reference proteome</keyword>